<sequence length="92" mass="10524">MHFVLIPTTNLQKSVRAVQYFESPKGCMSKAAPQSTHKSEICMTPALLLYISLARLCENVLAFKKKFLDVFGFFEVHMTRTTIVQYMCVDKT</sequence>
<proteinExistence type="predicted"/>
<dbReference type="EMBL" id="HG001655">
    <property type="protein sequence ID" value="CDF33699.1"/>
    <property type="molecule type" value="Genomic_DNA"/>
</dbReference>
<accession>R7Q6N6</accession>
<protein>
    <submittedName>
        <fullName evidence="1">Uncharacterized protein</fullName>
    </submittedName>
</protein>
<dbReference type="KEGG" id="ccp:CHC_T00002490001"/>
<reference evidence="2" key="1">
    <citation type="journal article" date="2013" name="Proc. Natl. Acad. Sci. U.S.A.">
        <title>Genome structure and metabolic features in the red seaweed Chondrus crispus shed light on evolution of the Archaeplastida.</title>
        <authorList>
            <person name="Collen J."/>
            <person name="Porcel B."/>
            <person name="Carre W."/>
            <person name="Ball S.G."/>
            <person name="Chaparro C."/>
            <person name="Tonon T."/>
            <person name="Barbeyron T."/>
            <person name="Michel G."/>
            <person name="Noel B."/>
            <person name="Valentin K."/>
            <person name="Elias M."/>
            <person name="Artiguenave F."/>
            <person name="Arun A."/>
            <person name="Aury J.M."/>
            <person name="Barbosa-Neto J.F."/>
            <person name="Bothwell J.H."/>
            <person name="Bouget F.Y."/>
            <person name="Brillet L."/>
            <person name="Cabello-Hurtado F."/>
            <person name="Capella-Gutierrez S."/>
            <person name="Charrier B."/>
            <person name="Cladiere L."/>
            <person name="Cock J.M."/>
            <person name="Coelho S.M."/>
            <person name="Colleoni C."/>
            <person name="Czjzek M."/>
            <person name="Da Silva C."/>
            <person name="Delage L."/>
            <person name="Denoeud F."/>
            <person name="Deschamps P."/>
            <person name="Dittami S.M."/>
            <person name="Gabaldon T."/>
            <person name="Gachon C.M."/>
            <person name="Groisillier A."/>
            <person name="Herve C."/>
            <person name="Jabbari K."/>
            <person name="Katinka M."/>
            <person name="Kloareg B."/>
            <person name="Kowalczyk N."/>
            <person name="Labadie K."/>
            <person name="Leblanc C."/>
            <person name="Lopez P.J."/>
            <person name="McLachlan D.H."/>
            <person name="Meslet-Cladiere L."/>
            <person name="Moustafa A."/>
            <person name="Nehr Z."/>
            <person name="Nyvall Collen P."/>
            <person name="Panaud O."/>
            <person name="Partensky F."/>
            <person name="Poulain J."/>
            <person name="Rensing S.A."/>
            <person name="Rousvoal S."/>
            <person name="Samson G."/>
            <person name="Symeonidi A."/>
            <person name="Weissenbach J."/>
            <person name="Zambounis A."/>
            <person name="Wincker P."/>
            <person name="Boyen C."/>
        </authorList>
    </citation>
    <scope>NUCLEOTIDE SEQUENCE [LARGE SCALE GENOMIC DNA]</scope>
    <source>
        <strain evidence="2">cv. Stackhouse</strain>
    </source>
</reference>
<gene>
    <name evidence="1" type="ORF">CHC_T00002490001</name>
</gene>
<dbReference type="GeneID" id="17321235"/>
<dbReference type="RefSeq" id="XP_005713518.1">
    <property type="nucleotide sequence ID" value="XM_005713461.1"/>
</dbReference>
<name>R7Q6N6_CHOCR</name>
<dbReference type="AlphaFoldDB" id="R7Q6N6"/>
<keyword evidence="2" id="KW-1185">Reference proteome</keyword>
<evidence type="ECO:0000313" key="2">
    <source>
        <dbReference type="Proteomes" id="UP000012073"/>
    </source>
</evidence>
<dbReference type="Proteomes" id="UP000012073">
    <property type="component" value="Unassembled WGS sequence"/>
</dbReference>
<evidence type="ECO:0000313" key="1">
    <source>
        <dbReference type="EMBL" id="CDF33699.1"/>
    </source>
</evidence>
<organism evidence="1 2">
    <name type="scientific">Chondrus crispus</name>
    <name type="common">Carrageen Irish moss</name>
    <name type="synonym">Polymorpha crispa</name>
    <dbReference type="NCBI Taxonomy" id="2769"/>
    <lineage>
        <taxon>Eukaryota</taxon>
        <taxon>Rhodophyta</taxon>
        <taxon>Florideophyceae</taxon>
        <taxon>Rhodymeniophycidae</taxon>
        <taxon>Gigartinales</taxon>
        <taxon>Gigartinaceae</taxon>
        <taxon>Chondrus</taxon>
    </lineage>
</organism>
<dbReference type="Gramene" id="CDF33699">
    <property type="protein sequence ID" value="CDF33699"/>
    <property type="gene ID" value="CHC_T00002490001"/>
</dbReference>